<organism evidence="2 3">
    <name type="scientific">Natranaeroarchaeum aerophilus</name>
    <dbReference type="NCBI Taxonomy" id="2917711"/>
    <lineage>
        <taxon>Archaea</taxon>
        <taxon>Methanobacteriati</taxon>
        <taxon>Methanobacteriota</taxon>
        <taxon>Stenosarchaea group</taxon>
        <taxon>Halobacteria</taxon>
        <taxon>Halobacteriales</taxon>
        <taxon>Natronoarchaeaceae</taxon>
        <taxon>Natranaeroarchaeum</taxon>
    </lineage>
</organism>
<name>A0AAE3FU70_9EURY</name>
<protein>
    <submittedName>
        <fullName evidence="2">Universal stress protein</fullName>
    </submittedName>
</protein>
<dbReference type="InterPro" id="IPR006016">
    <property type="entry name" value="UspA"/>
</dbReference>
<dbReference type="EMBL" id="JAKRVY010000015">
    <property type="protein sequence ID" value="MCL9815205.1"/>
    <property type="molecule type" value="Genomic_DNA"/>
</dbReference>
<dbReference type="AlphaFoldDB" id="A0AAE3FU70"/>
<reference evidence="2 3" key="1">
    <citation type="journal article" date="2022" name="Syst. Appl. Microbiol.">
        <title>Natronocalculus amylovorans gen. nov., sp. nov., and Natranaeroarchaeum aerophilus sp. nov., dominant culturable amylolytic natronoarchaea from hypersaline soda lakes in southwestern Siberia.</title>
        <authorList>
            <person name="Sorokin D.Y."/>
            <person name="Elcheninov A.G."/>
            <person name="Khizhniak T.V."/>
            <person name="Koenen M."/>
            <person name="Bale N.J."/>
            <person name="Damste J.S.S."/>
            <person name="Kublanov I.V."/>
        </authorList>
    </citation>
    <scope>NUCLEOTIDE SEQUENCE [LARGE SCALE GENOMIC DNA]</scope>
    <source>
        <strain evidence="2 3">AArc-St1-1</strain>
    </source>
</reference>
<comment type="caution">
    <text evidence="2">The sequence shown here is derived from an EMBL/GenBank/DDBJ whole genome shotgun (WGS) entry which is preliminary data.</text>
</comment>
<dbReference type="SUPFAM" id="SSF52402">
    <property type="entry name" value="Adenine nucleotide alpha hydrolases-like"/>
    <property type="match status" value="1"/>
</dbReference>
<keyword evidence="3" id="KW-1185">Reference proteome</keyword>
<feature type="domain" description="UspA" evidence="1">
    <location>
        <begin position="7"/>
        <end position="137"/>
    </location>
</feature>
<evidence type="ECO:0000313" key="3">
    <source>
        <dbReference type="Proteomes" id="UP001202674"/>
    </source>
</evidence>
<sequence>MTDPLLRRVIVPIANKEDTKATCAALRPHLDDSVDLVNVLYVIEQTEGYMDPASPEALKQEAGNWFESAETTLDTGDAFETELRAGSDIVAEIVASATEHDATAIVFKPRQSSGLLSQLFSRDLKDKLLSESPCPVVSLPDTDGDNLTEVSK</sequence>
<accession>A0AAE3FU70</accession>
<dbReference type="Pfam" id="PF00582">
    <property type="entry name" value="Usp"/>
    <property type="match status" value="1"/>
</dbReference>
<dbReference type="Proteomes" id="UP001202674">
    <property type="component" value="Unassembled WGS sequence"/>
</dbReference>
<dbReference type="RefSeq" id="WP_250598654.1">
    <property type="nucleotide sequence ID" value="NZ_JAKRVY010000015.1"/>
</dbReference>
<evidence type="ECO:0000313" key="2">
    <source>
        <dbReference type="EMBL" id="MCL9815205.1"/>
    </source>
</evidence>
<evidence type="ECO:0000259" key="1">
    <source>
        <dbReference type="Pfam" id="PF00582"/>
    </source>
</evidence>
<dbReference type="Gene3D" id="3.40.50.620">
    <property type="entry name" value="HUPs"/>
    <property type="match status" value="1"/>
</dbReference>
<proteinExistence type="predicted"/>
<dbReference type="InterPro" id="IPR014729">
    <property type="entry name" value="Rossmann-like_a/b/a_fold"/>
</dbReference>
<gene>
    <name evidence="2" type="ORF">AArcSt11_16240</name>
</gene>